<evidence type="ECO:0000313" key="2">
    <source>
        <dbReference type="EMBL" id="PQJ28081.1"/>
    </source>
</evidence>
<dbReference type="SUPFAM" id="SSF53448">
    <property type="entry name" value="Nucleotide-diphospho-sugar transferases"/>
    <property type="match status" value="1"/>
</dbReference>
<dbReference type="InterPro" id="IPR050256">
    <property type="entry name" value="Glycosyltransferase_2"/>
</dbReference>
<dbReference type="PANTHER" id="PTHR48090:SF8">
    <property type="entry name" value="GLYCOSYLTRANSFERASE CSBB-RELATED"/>
    <property type="match status" value="1"/>
</dbReference>
<proteinExistence type="predicted"/>
<dbReference type="Pfam" id="PF00535">
    <property type="entry name" value="Glycos_transf_2"/>
    <property type="match status" value="1"/>
</dbReference>
<dbReference type="EMBL" id="MQWA01000001">
    <property type="protein sequence ID" value="PQJ28081.1"/>
    <property type="molecule type" value="Genomic_DNA"/>
</dbReference>
<reference evidence="2 3" key="1">
    <citation type="submission" date="2016-12" db="EMBL/GenBank/DDBJ databases">
        <title>Study of bacterial adaptation to deep sea.</title>
        <authorList>
            <person name="Song J."/>
            <person name="Yoshizawa S."/>
            <person name="Kogure K."/>
        </authorList>
    </citation>
    <scope>NUCLEOTIDE SEQUENCE [LARGE SCALE GENOMIC DNA]</scope>
    <source>
        <strain evidence="2 3">SAORIC-165</strain>
    </source>
</reference>
<accession>A0A2S7U0T7</accession>
<sequence>MLLIMTNTNQVPKRDGEAPLISLVIPMLNERDGIDALFSAIIEGVKNVPARFEIVVVDDGSTDGTHEVIEEKLKCFSQWRLLSLSRNFGQQPAYRAGLEEATGDAVIFMEADLQDPPSLIAELFEEWQKGYKVVTGVRMSRAEKGMRRWAFDLYHVLFYRLTDRVMPANSGMYSLIDRVVVDHLLKTPEINLFIPALKNWFGYSQTTVKYARLDRAVGQPKQTLRKLVNYGVDGLTSFSDLPLQWI</sequence>
<evidence type="ECO:0000259" key="1">
    <source>
        <dbReference type="Pfam" id="PF00535"/>
    </source>
</evidence>
<feature type="non-terminal residue" evidence="2">
    <location>
        <position position="1"/>
    </location>
</feature>
<protein>
    <recommendedName>
        <fullName evidence="1">Glycosyltransferase 2-like domain-containing protein</fullName>
    </recommendedName>
</protein>
<dbReference type="CDD" id="cd04187">
    <property type="entry name" value="DPM1_like_bac"/>
    <property type="match status" value="1"/>
</dbReference>
<organism evidence="2 3">
    <name type="scientific">Rubritalea profundi</name>
    <dbReference type="NCBI Taxonomy" id="1658618"/>
    <lineage>
        <taxon>Bacteria</taxon>
        <taxon>Pseudomonadati</taxon>
        <taxon>Verrucomicrobiota</taxon>
        <taxon>Verrucomicrobiia</taxon>
        <taxon>Verrucomicrobiales</taxon>
        <taxon>Rubritaleaceae</taxon>
        <taxon>Rubritalea</taxon>
    </lineage>
</organism>
<dbReference type="AlphaFoldDB" id="A0A2S7U0T7"/>
<dbReference type="Gene3D" id="3.90.550.10">
    <property type="entry name" value="Spore Coat Polysaccharide Biosynthesis Protein SpsA, Chain A"/>
    <property type="match status" value="1"/>
</dbReference>
<comment type="caution">
    <text evidence="2">The sequence shown here is derived from an EMBL/GenBank/DDBJ whole genome shotgun (WGS) entry which is preliminary data.</text>
</comment>
<dbReference type="Proteomes" id="UP000239907">
    <property type="component" value="Unassembled WGS sequence"/>
</dbReference>
<feature type="domain" description="Glycosyltransferase 2-like" evidence="1">
    <location>
        <begin position="22"/>
        <end position="184"/>
    </location>
</feature>
<dbReference type="GO" id="GO:0005886">
    <property type="term" value="C:plasma membrane"/>
    <property type="evidence" value="ECO:0007669"/>
    <property type="project" value="TreeGrafter"/>
</dbReference>
<dbReference type="PANTHER" id="PTHR48090">
    <property type="entry name" value="UNDECAPRENYL-PHOSPHATE 4-DEOXY-4-FORMAMIDO-L-ARABINOSE TRANSFERASE-RELATED"/>
    <property type="match status" value="1"/>
</dbReference>
<name>A0A2S7U0T7_9BACT</name>
<gene>
    <name evidence="2" type="ORF">BSZ32_05895</name>
</gene>
<evidence type="ECO:0000313" key="3">
    <source>
        <dbReference type="Proteomes" id="UP000239907"/>
    </source>
</evidence>
<dbReference type="RefSeq" id="WP_105042581.1">
    <property type="nucleotide sequence ID" value="NZ_MQWA01000001.1"/>
</dbReference>
<dbReference type="OrthoDB" id="9807778at2"/>
<keyword evidence="3" id="KW-1185">Reference proteome</keyword>
<dbReference type="InterPro" id="IPR001173">
    <property type="entry name" value="Glyco_trans_2-like"/>
</dbReference>
<dbReference type="InterPro" id="IPR029044">
    <property type="entry name" value="Nucleotide-diphossugar_trans"/>
</dbReference>